<protein>
    <submittedName>
        <fullName evidence="1">Uncharacterized protein</fullName>
    </submittedName>
</protein>
<dbReference type="RefSeq" id="WP_257636189.1">
    <property type="nucleotide sequence ID" value="NZ_JANIIC010000104.1"/>
</dbReference>
<comment type="caution">
    <text evidence="1">The sequence shown here is derived from an EMBL/GenBank/DDBJ whole genome shotgun (WGS) entry which is preliminary data.</text>
</comment>
<evidence type="ECO:0000313" key="1">
    <source>
        <dbReference type="EMBL" id="MCQ8836116.1"/>
    </source>
</evidence>
<name>A0A9X2M5I1_STRMQ</name>
<sequence>MLIKPDPATPAGEAIIDLADLMDGLQERTGEWPGADTVDIVEGWLSRFTFAVPEDLTTQVVGRTWVLRQWDRHTDDVTLWSNEASALASLAQEVRSSWDDVGGTDGVPYRPPADDQAAVDLYYGPEKNRGDAGYTLYPDDISRHVRVPLSLSLSDAEACAEANSSALFHPQGNPDDEGLPCIEIAGILVFAYLDADRGTVRVSVHLDTTHEQLVRTDGTVPIQVEIEDATVFDNLAPPPALPEPTGWKDRIRRLTRRTAPFGSGKLRQGVDHSPRNTII</sequence>
<proteinExistence type="predicted"/>
<organism evidence="1 2">
    <name type="scientific">Streptomyces malaysiensis subsp. samsunensis</name>
    <dbReference type="NCBI Taxonomy" id="459658"/>
    <lineage>
        <taxon>Bacteria</taxon>
        <taxon>Bacillati</taxon>
        <taxon>Actinomycetota</taxon>
        <taxon>Actinomycetes</taxon>
        <taxon>Kitasatosporales</taxon>
        <taxon>Streptomycetaceae</taxon>
        <taxon>Streptomyces</taxon>
        <taxon>Streptomyces violaceusniger group</taxon>
    </lineage>
</organism>
<evidence type="ECO:0000313" key="2">
    <source>
        <dbReference type="Proteomes" id="UP001142400"/>
    </source>
</evidence>
<gene>
    <name evidence="1" type="ORF">NQU54_45660</name>
</gene>
<reference evidence="1" key="1">
    <citation type="submission" date="2022-06" db="EMBL/GenBank/DDBJ databases">
        <title>WGS of actinobacteria.</title>
        <authorList>
            <person name="Thawai C."/>
        </authorList>
    </citation>
    <scope>NUCLEOTIDE SEQUENCE</scope>
    <source>
        <strain evidence="1">DSM 42010</strain>
    </source>
</reference>
<accession>A0A9X2M5I1</accession>
<dbReference type="EMBL" id="JANIIC010000104">
    <property type="protein sequence ID" value="MCQ8836116.1"/>
    <property type="molecule type" value="Genomic_DNA"/>
</dbReference>
<dbReference type="AlphaFoldDB" id="A0A9X2M5I1"/>
<dbReference type="Proteomes" id="UP001142400">
    <property type="component" value="Unassembled WGS sequence"/>
</dbReference>
<keyword evidence="2" id="KW-1185">Reference proteome</keyword>